<dbReference type="Proteomes" id="UP001157133">
    <property type="component" value="Unassembled WGS sequence"/>
</dbReference>
<feature type="transmembrane region" description="Helical" evidence="1">
    <location>
        <begin position="6"/>
        <end position="22"/>
    </location>
</feature>
<accession>A0ABQ6H6B9</accession>
<reference evidence="2 3" key="1">
    <citation type="submission" date="2023-03" db="EMBL/GenBank/DDBJ databases">
        <title>Draft genome sequence of Thalassotalea eurytherma JCM 18482T.</title>
        <authorList>
            <person name="Sawabe T."/>
        </authorList>
    </citation>
    <scope>NUCLEOTIDE SEQUENCE [LARGE SCALE GENOMIC DNA]</scope>
    <source>
        <strain evidence="2 3">JCM 18482</strain>
    </source>
</reference>
<comment type="caution">
    <text evidence="2">The sequence shown here is derived from an EMBL/GenBank/DDBJ whole genome shotgun (WGS) entry which is preliminary data.</text>
</comment>
<feature type="transmembrane region" description="Helical" evidence="1">
    <location>
        <begin position="29"/>
        <end position="53"/>
    </location>
</feature>
<sequence length="97" mass="10886">MGYVLSTVIVSLMIVSVLRYLNLREEFRFIILIILAIASPYAIDSFYCHWLSLGCTADALDGIGFIVRAVIVLLVTIALDFIVKKIAKFKVKENDSM</sequence>
<keyword evidence="1" id="KW-0812">Transmembrane</keyword>
<gene>
    <name evidence="2" type="ORF">theurythT_31530</name>
</gene>
<keyword evidence="1" id="KW-0472">Membrane</keyword>
<evidence type="ECO:0000313" key="3">
    <source>
        <dbReference type="Proteomes" id="UP001157133"/>
    </source>
</evidence>
<name>A0ABQ6H6B9_9GAMM</name>
<dbReference type="EMBL" id="BSSU01000021">
    <property type="protein sequence ID" value="GLX83700.1"/>
    <property type="molecule type" value="Genomic_DNA"/>
</dbReference>
<keyword evidence="3" id="KW-1185">Reference proteome</keyword>
<feature type="transmembrane region" description="Helical" evidence="1">
    <location>
        <begin position="65"/>
        <end position="83"/>
    </location>
</feature>
<evidence type="ECO:0000256" key="1">
    <source>
        <dbReference type="SAM" id="Phobius"/>
    </source>
</evidence>
<organism evidence="2 3">
    <name type="scientific">Thalassotalea eurytherma</name>
    <dbReference type="NCBI Taxonomy" id="1144278"/>
    <lineage>
        <taxon>Bacteria</taxon>
        <taxon>Pseudomonadati</taxon>
        <taxon>Pseudomonadota</taxon>
        <taxon>Gammaproteobacteria</taxon>
        <taxon>Alteromonadales</taxon>
        <taxon>Colwelliaceae</taxon>
        <taxon>Thalassotalea</taxon>
    </lineage>
</organism>
<proteinExistence type="predicted"/>
<evidence type="ECO:0000313" key="2">
    <source>
        <dbReference type="EMBL" id="GLX83700.1"/>
    </source>
</evidence>
<protein>
    <submittedName>
        <fullName evidence="2">Uncharacterized protein</fullName>
    </submittedName>
</protein>
<keyword evidence="1" id="KW-1133">Transmembrane helix</keyword>